<comment type="caution">
    <text evidence="10">The sequence shown here is derived from an EMBL/GenBank/DDBJ whole genome shotgun (WGS) entry which is preliminary data.</text>
</comment>
<keyword evidence="11" id="KW-1185">Reference proteome</keyword>
<evidence type="ECO:0000256" key="1">
    <source>
        <dbReference type="ARBA" id="ARBA00004651"/>
    </source>
</evidence>
<feature type="transmembrane region" description="Helical" evidence="8">
    <location>
        <begin position="923"/>
        <end position="944"/>
    </location>
</feature>
<evidence type="ECO:0000256" key="6">
    <source>
        <dbReference type="ARBA" id="ARBA00038076"/>
    </source>
</evidence>
<keyword evidence="2" id="KW-1003">Cell membrane</keyword>
<evidence type="ECO:0000256" key="3">
    <source>
        <dbReference type="ARBA" id="ARBA00022692"/>
    </source>
</evidence>
<feature type="domain" description="ABC3 transporter permease C-terminal" evidence="9">
    <location>
        <begin position="827"/>
        <end position="942"/>
    </location>
</feature>
<dbReference type="RefSeq" id="WP_138788786.1">
    <property type="nucleotide sequence ID" value="NZ_JBHTGQ010000004.1"/>
</dbReference>
<feature type="transmembrane region" description="Helical" evidence="8">
    <location>
        <begin position="478"/>
        <end position="511"/>
    </location>
</feature>
<dbReference type="EMBL" id="JBHTGQ010000004">
    <property type="protein sequence ID" value="MFC7748869.1"/>
    <property type="molecule type" value="Genomic_DNA"/>
</dbReference>
<dbReference type="InterPro" id="IPR003838">
    <property type="entry name" value="ABC3_permease_C"/>
</dbReference>
<dbReference type="InterPro" id="IPR050250">
    <property type="entry name" value="Macrolide_Exporter_MacB"/>
</dbReference>
<gene>
    <name evidence="10" type="ORF">ACFQWB_02770</name>
</gene>
<feature type="transmembrane region" description="Helical" evidence="8">
    <location>
        <begin position="441"/>
        <end position="458"/>
    </location>
</feature>
<evidence type="ECO:0000256" key="7">
    <source>
        <dbReference type="SAM" id="MobiDB-lite"/>
    </source>
</evidence>
<evidence type="ECO:0000256" key="4">
    <source>
        <dbReference type="ARBA" id="ARBA00022989"/>
    </source>
</evidence>
<accession>A0ABW2V210</accession>
<evidence type="ECO:0000313" key="11">
    <source>
        <dbReference type="Proteomes" id="UP001596528"/>
    </source>
</evidence>
<comment type="subcellular location">
    <subcellularLocation>
        <location evidence="1">Cell membrane</location>
        <topology evidence="1">Multi-pass membrane protein</topology>
    </subcellularLocation>
</comment>
<evidence type="ECO:0000256" key="5">
    <source>
        <dbReference type="ARBA" id="ARBA00023136"/>
    </source>
</evidence>
<evidence type="ECO:0000256" key="2">
    <source>
        <dbReference type="ARBA" id="ARBA00022475"/>
    </source>
</evidence>
<feature type="domain" description="ABC3 transporter permease C-terminal" evidence="9">
    <location>
        <begin position="311"/>
        <end position="421"/>
    </location>
</feature>
<feature type="compositionally biased region" description="Gly residues" evidence="7">
    <location>
        <begin position="594"/>
        <end position="619"/>
    </location>
</feature>
<feature type="region of interest" description="Disordered" evidence="7">
    <location>
        <begin position="583"/>
        <end position="619"/>
    </location>
</feature>
<keyword evidence="3 8" id="KW-0812">Transmembrane</keyword>
<feature type="transmembrane region" description="Helical" evidence="8">
    <location>
        <begin position="396"/>
        <end position="420"/>
    </location>
</feature>
<reference evidence="11" key="1">
    <citation type="journal article" date="2019" name="Int. J. Syst. Evol. Microbiol.">
        <title>The Global Catalogue of Microorganisms (GCM) 10K type strain sequencing project: providing services to taxonomists for standard genome sequencing and annotation.</title>
        <authorList>
            <consortium name="The Broad Institute Genomics Platform"/>
            <consortium name="The Broad Institute Genome Sequencing Center for Infectious Disease"/>
            <person name="Wu L."/>
            <person name="Ma J."/>
        </authorList>
    </citation>
    <scope>NUCLEOTIDE SEQUENCE [LARGE SCALE GENOMIC DNA]</scope>
    <source>
        <strain evidence="11">JCM 18657</strain>
    </source>
</reference>
<sequence length="959" mass="106604">MAMLRFLFRKMWNTRWLTFSSLIGLTVAVAFTTSIPMYSDGALKRVVAKSLADDGQSMPPGSLAVRYQATGSDRTDPASFGEVDRYIREEVHGYLGLPYTVYNSIFSLRGTQLAPVDPTKVDASKRRQMTIVSMHGLSEHAELSVGRWPADRPDGTVLEAAVMEESLFRNDLHVGDEFRYPVVGQTLTVRIVGAFHPKDENDPYWFQGLESQLGNLVVSEQLFKDELMAKRKVPLSTANWYYAFDLTDIRTSQIGPLESKLQRLDINLYQKLKDTKVDFSFADKLGEFKRESLRLQVLLFTLAAPMIGMVLYYIVMNAKQTLDRQRTDISVIRSRGASTWQIVWLYVLESLVLGGAALILGTSLGWLMAKSIGSANGFLSFVDREAVPVGFGLQTVLYGAAAVLVAMAATVIPAIGFARSSIVDLKKRIARSDRKPVWQRWFLDVALVAVAGLGWYGFRQNRLLSEQTGLSADQLQVHPLLFFVPALTIFALGLVFLRVFPWIIALATRIGRRVFPVSIYMTLTQLSRSSRSYYPLMLLLILTLGLGVYNASAARTIDLNSTERTLYRYGTDVIVKASWESVAEDLPPPPDSSGGQGGQGGQGNQGGTGNPGGGAGAPGSGLEVPQNVRYIEPPFEVFKRAEGVEHASRVLQMRASASASGKSLGIGNLIGIDNWEFGNVAWLRRDLFPLHPYWYLNLLGTYEQAVIVPTKFADRYALKPGDLMNIAINQTNVEFVIVGTLPYWPAQYPDERPFFIANLEYIYDQAGILPYEVWIKMKEGAKTVPMLEHLQREKVEIAEVRDVGIELAAQQKHPQRGGVFGILSLGFILSVLISLFGFILYWFFNLSSRVVQFGVLRAMGLHRKQLTGMLLLEQLFTAGLSIGLGIGLGMLAGYLYLPFLQTADNAAVQVPPFRIVFEAKDNYPIFIVTAFMILVGATMLALHIRRLRVHQAVKLGEER</sequence>
<protein>
    <submittedName>
        <fullName evidence="10">FtsX-like permease family protein</fullName>
    </submittedName>
</protein>
<feature type="transmembrane region" description="Helical" evidence="8">
    <location>
        <begin position="532"/>
        <end position="551"/>
    </location>
</feature>
<dbReference type="Pfam" id="PF02687">
    <property type="entry name" value="FtsX"/>
    <property type="match status" value="2"/>
</dbReference>
<proteinExistence type="inferred from homology"/>
<evidence type="ECO:0000259" key="9">
    <source>
        <dbReference type="Pfam" id="PF02687"/>
    </source>
</evidence>
<dbReference type="PANTHER" id="PTHR30572:SF4">
    <property type="entry name" value="ABC TRANSPORTER PERMEASE YTRF"/>
    <property type="match status" value="1"/>
</dbReference>
<organism evidence="10 11">
    <name type="scientific">Paenibacillus thermoaerophilus</name>
    <dbReference type="NCBI Taxonomy" id="1215385"/>
    <lineage>
        <taxon>Bacteria</taxon>
        <taxon>Bacillati</taxon>
        <taxon>Bacillota</taxon>
        <taxon>Bacilli</taxon>
        <taxon>Bacillales</taxon>
        <taxon>Paenibacillaceae</taxon>
        <taxon>Paenibacillus</taxon>
    </lineage>
</organism>
<dbReference type="Proteomes" id="UP001596528">
    <property type="component" value="Unassembled WGS sequence"/>
</dbReference>
<feature type="transmembrane region" description="Helical" evidence="8">
    <location>
        <begin position="875"/>
        <end position="897"/>
    </location>
</feature>
<feature type="transmembrane region" description="Helical" evidence="8">
    <location>
        <begin position="819"/>
        <end position="844"/>
    </location>
</feature>
<evidence type="ECO:0000313" key="10">
    <source>
        <dbReference type="EMBL" id="MFC7748869.1"/>
    </source>
</evidence>
<keyword evidence="4 8" id="KW-1133">Transmembrane helix</keyword>
<comment type="similarity">
    <text evidence="6">Belongs to the ABC-4 integral membrane protein family.</text>
</comment>
<evidence type="ECO:0000256" key="8">
    <source>
        <dbReference type="SAM" id="Phobius"/>
    </source>
</evidence>
<name>A0ABW2V210_9BACL</name>
<dbReference type="PANTHER" id="PTHR30572">
    <property type="entry name" value="MEMBRANE COMPONENT OF TRANSPORTER-RELATED"/>
    <property type="match status" value="1"/>
</dbReference>
<feature type="transmembrane region" description="Helical" evidence="8">
    <location>
        <begin position="297"/>
        <end position="316"/>
    </location>
</feature>
<feature type="transmembrane region" description="Helical" evidence="8">
    <location>
        <begin position="343"/>
        <end position="369"/>
    </location>
</feature>
<keyword evidence="5 8" id="KW-0472">Membrane</keyword>